<dbReference type="KEGG" id="mtar:DF168_02253"/>
<sequence length="310" mass="34719">MSTPTFERPFPALTSAQRYYLDTFGYVVIQDTLAPEDVEKLKESLYRLRYELTRRPKSSSPGPGGHEAFLLKNDPHHHFMANIVESDPIVTSYATHPILVSMAEELIGGEARIVEMNAHINSRIPHEDLNASSPYGFHRGTDIPFGTHTKNGLFHCNFVKTLTNLTDLGPDDGGTVAIAGSHKIDAPTEDIIAAAYQDRSLIHQVIAPAGSTLLFSETLIHATGHICSNNERVIIITGYGSTLFPYWDRGTLSNTFKKEIPPQLKTLFHGKSHWTRGPRYRKLNTPTDNREFPMGKWNDRSVLKEQKQPS</sequence>
<dbReference type="EMBL" id="CP029803">
    <property type="protein sequence ID" value="AWT61027.1"/>
    <property type="molecule type" value="Genomic_DNA"/>
</dbReference>
<proteinExistence type="predicted"/>
<dbReference type="SUPFAM" id="SSF51197">
    <property type="entry name" value="Clavaminate synthase-like"/>
    <property type="match status" value="1"/>
</dbReference>
<evidence type="ECO:0000313" key="1">
    <source>
        <dbReference type="EMBL" id="AWT61027.1"/>
    </source>
</evidence>
<gene>
    <name evidence="1" type="ORF">DF168_02253</name>
</gene>
<name>A0A2Z4AKU3_9BACT</name>
<dbReference type="Pfam" id="PF05721">
    <property type="entry name" value="PhyH"/>
    <property type="match status" value="1"/>
</dbReference>
<dbReference type="Gene3D" id="2.60.120.620">
    <property type="entry name" value="q2cbj1_9rhob like domain"/>
    <property type="match status" value="1"/>
</dbReference>
<accession>A0A2Z4AKU3</accession>
<reference evidence="1 2" key="1">
    <citation type="submission" date="2018-06" db="EMBL/GenBank/DDBJ databases">
        <title>Draft Genome Sequence of a Novel Marine Bacterium Related to the Verrucomicrobia.</title>
        <authorList>
            <person name="Vosseberg J."/>
            <person name="Martijn J."/>
            <person name="Ettema T.J.G."/>
        </authorList>
    </citation>
    <scope>NUCLEOTIDE SEQUENCE [LARGE SCALE GENOMIC DNA]</scope>
    <source>
        <strain evidence="1">TARA_B100001123</strain>
    </source>
</reference>
<dbReference type="Proteomes" id="UP000247465">
    <property type="component" value="Chromosome"/>
</dbReference>
<evidence type="ECO:0008006" key="3">
    <source>
        <dbReference type="Google" id="ProtNLM"/>
    </source>
</evidence>
<organism evidence="1 2">
    <name type="scientific">Candidatus Moanibacter tarae</name>
    <dbReference type="NCBI Taxonomy" id="2200854"/>
    <lineage>
        <taxon>Bacteria</taxon>
        <taxon>Pseudomonadati</taxon>
        <taxon>Verrucomicrobiota</taxon>
        <taxon>Opitutia</taxon>
        <taxon>Puniceicoccales</taxon>
        <taxon>Puniceicoccales incertae sedis</taxon>
        <taxon>Candidatus Moanibacter</taxon>
    </lineage>
</organism>
<protein>
    <recommendedName>
        <fullName evidence="3">Phytanoyl-CoA dioxygenase family protein</fullName>
    </recommendedName>
</protein>
<dbReference type="GO" id="GO:0016706">
    <property type="term" value="F:2-oxoglutarate-dependent dioxygenase activity"/>
    <property type="evidence" value="ECO:0007669"/>
    <property type="project" value="UniProtKB-ARBA"/>
</dbReference>
<evidence type="ECO:0000313" key="2">
    <source>
        <dbReference type="Proteomes" id="UP000247465"/>
    </source>
</evidence>
<dbReference type="InterPro" id="IPR008775">
    <property type="entry name" value="Phytyl_CoA_dOase-like"/>
</dbReference>
<dbReference type="AlphaFoldDB" id="A0A2Z4AKU3"/>